<dbReference type="eggNOG" id="ENOG50330D0">
    <property type="taxonomic scope" value="Bacteria"/>
</dbReference>
<dbReference type="STRING" id="592026.GCWU0000282_003214"/>
<sequence length="106" mass="11834">MAKLLNIPGGNMNFYGLIIGVATFLLIGCFHVIVVKGEYYFSKNIWPLFLIVGLASLVLSLFVSNSIISGLIAVFGISCLWSIKELIEQEERVKKGWFPENPARKK</sequence>
<feature type="transmembrane region" description="Helical" evidence="1">
    <location>
        <begin position="12"/>
        <end position="33"/>
    </location>
</feature>
<name>V2XY53_9FIRM</name>
<proteinExistence type="predicted"/>
<accession>V2XY53</accession>
<dbReference type="EMBL" id="ACIL03000021">
    <property type="protein sequence ID" value="ESL01653.1"/>
    <property type="molecule type" value="Genomic_DNA"/>
</dbReference>
<protein>
    <recommendedName>
        <fullName evidence="4">DUF4491 domain-containing protein</fullName>
    </recommendedName>
</protein>
<keyword evidence="1" id="KW-0812">Transmembrane</keyword>
<keyword evidence="1" id="KW-0472">Membrane</keyword>
<dbReference type="Pfam" id="PF14898">
    <property type="entry name" value="DUF4491"/>
    <property type="match status" value="1"/>
</dbReference>
<comment type="caution">
    <text evidence="2">The sequence shown here is derived from an EMBL/GenBank/DDBJ whole genome shotgun (WGS) entry which is preliminary data.</text>
</comment>
<keyword evidence="1" id="KW-1133">Transmembrane helix</keyword>
<evidence type="ECO:0000313" key="3">
    <source>
        <dbReference type="Proteomes" id="UP000018227"/>
    </source>
</evidence>
<dbReference type="HOGENOM" id="CLU_158611_0_0_9"/>
<evidence type="ECO:0000256" key="1">
    <source>
        <dbReference type="SAM" id="Phobius"/>
    </source>
</evidence>
<dbReference type="Proteomes" id="UP000018227">
    <property type="component" value="Unassembled WGS sequence"/>
</dbReference>
<keyword evidence="3" id="KW-1185">Reference proteome</keyword>
<reference evidence="2 3" key="1">
    <citation type="submission" date="2013-06" db="EMBL/GenBank/DDBJ databases">
        <authorList>
            <person name="Weinstock G."/>
            <person name="Sodergren E."/>
            <person name="Clifton S."/>
            <person name="Fulton L."/>
            <person name="Fulton B."/>
            <person name="Courtney L."/>
            <person name="Fronick C."/>
            <person name="Harrison M."/>
            <person name="Strong C."/>
            <person name="Farmer C."/>
            <person name="Delahaunty K."/>
            <person name="Markovic C."/>
            <person name="Hall O."/>
            <person name="Minx P."/>
            <person name="Tomlinson C."/>
            <person name="Mitreva M."/>
            <person name="Nelson J."/>
            <person name="Hou S."/>
            <person name="Wollam A."/>
            <person name="Pepin K.H."/>
            <person name="Johnson M."/>
            <person name="Bhonagiri V."/>
            <person name="Nash W.E."/>
            <person name="Warren W."/>
            <person name="Chinwalla A."/>
            <person name="Mardis E.R."/>
            <person name="Wilson R.K."/>
        </authorList>
    </citation>
    <scope>NUCLEOTIDE SEQUENCE [LARGE SCALE GENOMIC DNA]</scope>
    <source>
        <strain evidence="2 3">ATCC 51271</strain>
    </source>
</reference>
<feature type="transmembrane region" description="Helical" evidence="1">
    <location>
        <begin position="45"/>
        <end position="62"/>
    </location>
</feature>
<dbReference type="InterPro" id="IPR027890">
    <property type="entry name" value="DUF4491"/>
</dbReference>
<organism evidence="2 3">
    <name type="scientific">Catonella morbi ATCC 51271</name>
    <dbReference type="NCBI Taxonomy" id="592026"/>
    <lineage>
        <taxon>Bacteria</taxon>
        <taxon>Bacillati</taxon>
        <taxon>Bacillota</taxon>
        <taxon>Clostridia</taxon>
        <taxon>Lachnospirales</taxon>
        <taxon>Lachnospiraceae</taxon>
        <taxon>Catonella</taxon>
    </lineage>
</organism>
<gene>
    <name evidence="2" type="ORF">GCWU0000282_003214</name>
</gene>
<dbReference type="AlphaFoldDB" id="V2XY53"/>
<dbReference type="PROSITE" id="PS51257">
    <property type="entry name" value="PROKAR_LIPOPROTEIN"/>
    <property type="match status" value="1"/>
</dbReference>
<evidence type="ECO:0000313" key="2">
    <source>
        <dbReference type="EMBL" id="ESL01653.1"/>
    </source>
</evidence>
<evidence type="ECO:0008006" key="4">
    <source>
        <dbReference type="Google" id="ProtNLM"/>
    </source>
</evidence>